<dbReference type="AlphaFoldDB" id="A0A9N9HME2"/>
<organism evidence="1 2">
    <name type="scientific">Racocetra fulgida</name>
    <dbReference type="NCBI Taxonomy" id="60492"/>
    <lineage>
        <taxon>Eukaryota</taxon>
        <taxon>Fungi</taxon>
        <taxon>Fungi incertae sedis</taxon>
        <taxon>Mucoromycota</taxon>
        <taxon>Glomeromycotina</taxon>
        <taxon>Glomeromycetes</taxon>
        <taxon>Diversisporales</taxon>
        <taxon>Gigasporaceae</taxon>
        <taxon>Racocetra</taxon>
    </lineage>
</organism>
<keyword evidence="2" id="KW-1185">Reference proteome</keyword>
<proteinExistence type="predicted"/>
<dbReference type="Proteomes" id="UP000789396">
    <property type="component" value="Unassembled WGS sequence"/>
</dbReference>
<feature type="non-terminal residue" evidence="1">
    <location>
        <position position="116"/>
    </location>
</feature>
<sequence>HNNFLNQLDIQNQRFIARYQRPNQQYNKAFKLVEDKKLPTRHYQEEDYFFQLQFTGAPTLFKTAFEALEQIYNAYYNSDVGKYFQSNYGKPENKEAFFSAKQNLAVIDLEKIFGFK</sequence>
<evidence type="ECO:0000313" key="2">
    <source>
        <dbReference type="Proteomes" id="UP000789396"/>
    </source>
</evidence>
<comment type="caution">
    <text evidence="1">The sequence shown here is derived from an EMBL/GenBank/DDBJ whole genome shotgun (WGS) entry which is preliminary data.</text>
</comment>
<name>A0A9N9HME2_9GLOM</name>
<evidence type="ECO:0000313" key="1">
    <source>
        <dbReference type="EMBL" id="CAG8692898.1"/>
    </source>
</evidence>
<accession>A0A9N9HME2</accession>
<feature type="non-terminal residue" evidence="1">
    <location>
        <position position="1"/>
    </location>
</feature>
<reference evidence="1" key="1">
    <citation type="submission" date="2021-06" db="EMBL/GenBank/DDBJ databases">
        <authorList>
            <person name="Kallberg Y."/>
            <person name="Tangrot J."/>
            <person name="Rosling A."/>
        </authorList>
    </citation>
    <scope>NUCLEOTIDE SEQUENCE</scope>
    <source>
        <strain evidence="1">IN212</strain>
    </source>
</reference>
<protein>
    <submittedName>
        <fullName evidence="1">19285_t:CDS:1</fullName>
    </submittedName>
</protein>
<dbReference type="EMBL" id="CAJVPZ010019231">
    <property type="protein sequence ID" value="CAG8692898.1"/>
    <property type="molecule type" value="Genomic_DNA"/>
</dbReference>
<gene>
    <name evidence="1" type="ORF">RFULGI_LOCUS10075</name>
</gene>